<dbReference type="RefSeq" id="WP_141166135.1">
    <property type="nucleotide sequence ID" value="NZ_VHLH01000007.1"/>
</dbReference>
<dbReference type="EMBL" id="VHLH01000007">
    <property type="protein sequence ID" value="TPW30284.1"/>
    <property type="molecule type" value="Genomic_DNA"/>
</dbReference>
<evidence type="ECO:0000256" key="1">
    <source>
        <dbReference type="ARBA" id="ARBA00022723"/>
    </source>
</evidence>
<dbReference type="AlphaFoldDB" id="A0A506UB71"/>
<feature type="domain" description="Sulfatase N-terminal" evidence="3">
    <location>
        <begin position="7"/>
        <end position="381"/>
    </location>
</feature>
<accession>A0A506UB71</accession>
<evidence type="ECO:0000256" key="2">
    <source>
        <dbReference type="ARBA" id="ARBA00022801"/>
    </source>
</evidence>
<proteinExistence type="predicted"/>
<dbReference type="GO" id="GO:0008484">
    <property type="term" value="F:sulfuric ester hydrolase activity"/>
    <property type="evidence" value="ECO:0007669"/>
    <property type="project" value="TreeGrafter"/>
</dbReference>
<organism evidence="4 5">
    <name type="scientific">Pararhizobium mangrovi</name>
    <dbReference type="NCBI Taxonomy" id="2590452"/>
    <lineage>
        <taxon>Bacteria</taxon>
        <taxon>Pseudomonadati</taxon>
        <taxon>Pseudomonadota</taxon>
        <taxon>Alphaproteobacteria</taxon>
        <taxon>Hyphomicrobiales</taxon>
        <taxon>Rhizobiaceae</taxon>
        <taxon>Rhizobium/Agrobacterium group</taxon>
        <taxon>Pararhizobium</taxon>
    </lineage>
</organism>
<protein>
    <submittedName>
        <fullName evidence="4">Alkaline phosphatase family protein</fullName>
    </submittedName>
</protein>
<gene>
    <name evidence="4" type="ORF">FJU11_06035</name>
</gene>
<keyword evidence="5" id="KW-1185">Reference proteome</keyword>
<dbReference type="Pfam" id="PF00884">
    <property type="entry name" value="Sulfatase"/>
    <property type="match status" value="1"/>
</dbReference>
<dbReference type="GO" id="GO:0005737">
    <property type="term" value="C:cytoplasm"/>
    <property type="evidence" value="ECO:0007669"/>
    <property type="project" value="TreeGrafter"/>
</dbReference>
<evidence type="ECO:0000313" key="5">
    <source>
        <dbReference type="Proteomes" id="UP000320314"/>
    </source>
</evidence>
<dbReference type="SUPFAM" id="SSF53649">
    <property type="entry name" value="Alkaline phosphatase-like"/>
    <property type="match status" value="1"/>
</dbReference>
<sequence length="505" mass="55727">MTSPRKKVLFIVLDQLRAECVFGGLFGGPVMPRLAELMGQSAVFRRHFSNANPCGPARACLLTGLYAMNHRSVRNGSPLSAHHTNVALEIRKAGYEPLLFGYTDTTRDPRTLPPADPDLESYENVLPGFNEVVEMRFGESLPWRADLKRKGYALPSDPDDIFRPVAADPARAPSITDPAVYTAADSDTAFLADRTIEALSVREDRNWLAHVTFIRPHPPFVAPAPYNTLYDPAEVSPPVSHSSRTDERAVHPFTEALLGVTRVGDTVRGFDGRIDDDDASAIQAIRAVYLGLANEVDHHIGRIVDHLKATGQFDETLIIVTADHGEMLGDHHSWGKVSFYDAAFRVPLLVRDPLLPGSHDTALDIMSEAVDIAPTILDWLGLAPPPAFNGRSLLPQLRGEESKAKRDYVFFELDYGSAGHLNTLQRSLNVADANSNLAVLRENRFKYVHFNGGLPPLLFDLENDPDELRDLAGDPAFAPELQRLSRKMIDHRMTFADSTLGMSAI</sequence>
<comment type="caution">
    <text evidence="4">The sequence shown here is derived from an EMBL/GenBank/DDBJ whole genome shotgun (WGS) entry which is preliminary data.</text>
</comment>
<dbReference type="PANTHER" id="PTHR45953">
    <property type="entry name" value="IDURONATE 2-SULFATASE"/>
    <property type="match status" value="1"/>
</dbReference>
<keyword evidence="1" id="KW-0479">Metal-binding</keyword>
<keyword evidence="2" id="KW-0378">Hydrolase</keyword>
<evidence type="ECO:0000259" key="3">
    <source>
        <dbReference type="Pfam" id="PF00884"/>
    </source>
</evidence>
<dbReference type="CDD" id="cd16028">
    <property type="entry name" value="PMH"/>
    <property type="match status" value="1"/>
</dbReference>
<dbReference type="InterPro" id="IPR000917">
    <property type="entry name" value="Sulfatase_N"/>
</dbReference>
<dbReference type="Proteomes" id="UP000320314">
    <property type="component" value="Unassembled WGS sequence"/>
</dbReference>
<dbReference type="OrthoDB" id="9795675at2"/>
<dbReference type="PANTHER" id="PTHR45953:SF1">
    <property type="entry name" value="IDURONATE 2-SULFATASE"/>
    <property type="match status" value="1"/>
</dbReference>
<dbReference type="InterPro" id="IPR017850">
    <property type="entry name" value="Alkaline_phosphatase_core_sf"/>
</dbReference>
<name>A0A506UB71_9HYPH</name>
<dbReference type="Gene3D" id="3.40.720.10">
    <property type="entry name" value="Alkaline Phosphatase, subunit A"/>
    <property type="match status" value="1"/>
</dbReference>
<evidence type="ECO:0000313" key="4">
    <source>
        <dbReference type="EMBL" id="TPW30284.1"/>
    </source>
</evidence>
<reference evidence="4 5" key="1">
    <citation type="submission" date="2019-06" db="EMBL/GenBank/DDBJ databases">
        <authorList>
            <person name="Li M."/>
        </authorList>
    </citation>
    <scope>NUCLEOTIDE SEQUENCE [LARGE SCALE GENOMIC DNA]</scope>
    <source>
        <strain evidence="4 5">BGMRC6574</strain>
    </source>
</reference>
<dbReference type="GO" id="GO:0046872">
    <property type="term" value="F:metal ion binding"/>
    <property type="evidence" value="ECO:0007669"/>
    <property type="project" value="UniProtKB-KW"/>
</dbReference>